<evidence type="ECO:0000256" key="1">
    <source>
        <dbReference type="ARBA" id="ARBA00022448"/>
    </source>
</evidence>
<dbReference type="Gene3D" id="1.20.1740.10">
    <property type="entry name" value="Amino acid/polyamine transporter I"/>
    <property type="match status" value="1"/>
</dbReference>
<protein>
    <recommendedName>
        <fullName evidence="3">Cationic amino acid transporter C-terminal domain-containing protein</fullName>
    </recommendedName>
</protein>
<dbReference type="InterPro" id="IPR029485">
    <property type="entry name" value="CAT_C"/>
</dbReference>
<dbReference type="GO" id="GO:0015171">
    <property type="term" value="F:amino acid transmembrane transporter activity"/>
    <property type="evidence" value="ECO:0007669"/>
    <property type="project" value="TreeGrafter"/>
</dbReference>
<feature type="transmembrane region" description="Helical" evidence="2">
    <location>
        <begin position="76"/>
        <end position="94"/>
    </location>
</feature>
<feature type="transmembrane region" description="Helical" evidence="2">
    <location>
        <begin position="133"/>
        <end position="154"/>
    </location>
</feature>
<feature type="domain" description="Cationic amino acid transporter C-terminal" evidence="3">
    <location>
        <begin position="172"/>
        <end position="221"/>
    </location>
</feature>
<accession>A0A8S3C5G1</accession>
<keyword evidence="2" id="KW-0812">Transmembrane</keyword>
<feature type="transmembrane region" description="Helical" evidence="2">
    <location>
        <begin position="106"/>
        <end position="127"/>
    </location>
</feature>
<keyword evidence="2" id="KW-0472">Membrane</keyword>
<evidence type="ECO:0000256" key="2">
    <source>
        <dbReference type="SAM" id="Phobius"/>
    </source>
</evidence>
<organism evidence="4 5">
    <name type="scientific">Rotaria magnacalcarata</name>
    <dbReference type="NCBI Taxonomy" id="392030"/>
    <lineage>
        <taxon>Eukaryota</taxon>
        <taxon>Metazoa</taxon>
        <taxon>Spiralia</taxon>
        <taxon>Gnathifera</taxon>
        <taxon>Rotifera</taxon>
        <taxon>Eurotatoria</taxon>
        <taxon>Bdelloidea</taxon>
        <taxon>Philodinida</taxon>
        <taxon>Philodinidae</taxon>
        <taxon>Rotaria</taxon>
    </lineage>
</organism>
<keyword evidence="2" id="KW-1133">Transmembrane helix</keyword>
<evidence type="ECO:0000313" key="4">
    <source>
        <dbReference type="EMBL" id="CAF4847348.1"/>
    </source>
</evidence>
<feature type="transmembrane region" description="Helical" evidence="2">
    <location>
        <begin position="175"/>
        <end position="193"/>
    </location>
</feature>
<sequence length="233" mass="26301">FLVTLGAITGLTSSIIGSLFPLPRVLYSMASDGLLFPIFGKVSNRSRTPIYSTLIGGVFASLMALIFDLLTLVEMLSIGTLIAYTQVALAVLISRYETMDDNNHDLSKSILLIISIILALCFISIYSFEKSNFINPISIIVFAVLLCILILLIYKTFSKKKQNISNEIDNIFLTPLTPWLPIFSIFCNIYLMLKLSFVTWIRFIIWMIMGFSIYFFYGIQQAEKLLLPVSIFI</sequence>
<dbReference type="Proteomes" id="UP000681967">
    <property type="component" value="Unassembled WGS sequence"/>
</dbReference>
<dbReference type="Pfam" id="PF13906">
    <property type="entry name" value="AA_permease_C"/>
    <property type="match status" value="1"/>
</dbReference>
<dbReference type="GO" id="GO:0005886">
    <property type="term" value="C:plasma membrane"/>
    <property type="evidence" value="ECO:0007669"/>
    <property type="project" value="TreeGrafter"/>
</dbReference>
<keyword evidence="1" id="KW-0813">Transport</keyword>
<dbReference type="PANTHER" id="PTHR43243:SF4">
    <property type="entry name" value="CATIONIC AMINO ACID TRANSPORTER 4"/>
    <property type="match status" value="1"/>
</dbReference>
<reference evidence="4" key="1">
    <citation type="submission" date="2021-02" db="EMBL/GenBank/DDBJ databases">
        <authorList>
            <person name="Nowell W R."/>
        </authorList>
    </citation>
    <scope>NUCLEOTIDE SEQUENCE</scope>
</reference>
<evidence type="ECO:0000259" key="3">
    <source>
        <dbReference type="Pfam" id="PF13906"/>
    </source>
</evidence>
<feature type="transmembrane region" description="Helical" evidence="2">
    <location>
        <begin position="48"/>
        <end position="70"/>
    </location>
</feature>
<feature type="non-terminal residue" evidence="4">
    <location>
        <position position="1"/>
    </location>
</feature>
<name>A0A8S3C5G1_9BILA</name>
<dbReference type="EMBL" id="CAJOBH010151405">
    <property type="protein sequence ID" value="CAF4847348.1"/>
    <property type="molecule type" value="Genomic_DNA"/>
</dbReference>
<feature type="transmembrane region" description="Helical" evidence="2">
    <location>
        <begin position="199"/>
        <end position="217"/>
    </location>
</feature>
<evidence type="ECO:0000313" key="5">
    <source>
        <dbReference type="Proteomes" id="UP000681967"/>
    </source>
</evidence>
<dbReference type="AlphaFoldDB" id="A0A8S3C5G1"/>
<comment type="caution">
    <text evidence="4">The sequence shown here is derived from an EMBL/GenBank/DDBJ whole genome shotgun (WGS) entry which is preliminary data.</text>
</comment>
<dbReference type="PANTHER" id="PTHR43243">
    <property type="entry name" value="INNER MEMBRANE TRANSPORTER YGJI-RELATED"/>
    <property type="match status" value="1"/>
</dbReference>
<gene>
    <name evidence="4" type="ORF">BYL167_LOCUS50064</name>
</gene>
<feature type="transmembrane region" description="Helical" evidence="2">
    <location>
        <begin position="6"/>
        <end position="27"/>
    </location>
</feature>
<proteinExistence type="predicted"/>